<protein>
    <submittedName>
        <fullName evidence="2">CLUMA_CG017266, isoform A</fullName>
    </submittedName>
</protein>
<reference evidence="2 3" key="1">
    <citation type="submission" date="2015-04" db="EMBL/GenBank/DDBJ databases">
        <authorList>
            <person name="Syromyatnikov M.Y."/>
            <person name="Popov V.N."/>
        </authorList>
    </citation>
    <scope>NUCLEOTIDE SEQUENCE [LARGE SCALE GENOMIC DNA]</scope>
</reference>
<sequence length="90" mass="10149">MAVCDEFQSDADGTTTPLSNLITTPQQSGEVVDDIFTCCTTQHDCVQLLELSPFSHLWLTREDKQQPSLYRFIGNIPQTPVSQNLLYEVE</sequence>
<organism evidence="2 3">
    <name type="scientific">Clunio marinus</name>
    <dbReference type="NCBI Taxonomy" id="568069"/>
    <lineage>
        <taxon>Eukaryota</taxon>
        <taxon>Metazoa</taxon>
        <taxon>Ecdysozoa</taxon>
        <taxon>Arthropoda</taxon>
        <taxon>Hexapoda</taxon>
        <taxon>Insecta</taxon>
        <taxon>Pterygota</taxon>
        <taxon>Neoptera</taxon>
        <taxon>Endopterygota</taxon>
        <taxon>Diptera</taxon>
        <taxon>Nematocera</taxon>
        <taxon>Chironomoidea</taxon>
        <taxon>Chironomidae</taxon>
        <taxon>Clunio</taxon>
    </lineage>
</organism>
<accession>A0A1J1IV68</accession>
<dbReference type="EMBL" id="CVRI01000061">
    <property type="protein sequence ID" value="CRL04155.1"/>
    <property type="molecule type" value="Genomic_DNA"/>
</dbReference>
<evidence type="ECO:0000313" key="2">
    <source>
        <dbReference type="EMBL" id="CRL04155.1"/>
    </source>
</evidence>
<gene>
    <name evidence="2" type="ORF">CLUMA_CG017266</name>
</gene>
<dbReference type="Proteomes" id="UP000183832">
    <property type="component" value="Unassembled WGS sequence"/>
</dbReference>
<feature type="region of interest" description="Disordered" evidence="1">
    <location>
        <begin position="1"/>
        <end position="22"/>
    </location>
</feature>
<evidence type="ECO:0000313" key="3">
    <source>
        <dbReference type="Proteomes" id="UP000183832"/>
    </source>
</evidence>
<keyword evidence="3" id="KW-1185">Reference proteome</keyword>
<name>A0A1J1IV68_9DIPT</name>
<proteinExistence type="predicted"/>
<feature type="compositionally biased region" description="Polar residues" evidence="1">
    <location>
        <begin position="11"/>
        <end position="22"/>
    </location>
</feature>
<evidence type="ECO:0000256" key="1">
    <source>
        <dbReference type="SAM" id="MobiDB-lite"/>
    </source>
</evidence>
<dbReference type="AlphaFoldDB" id="A0A1J1IV68"/>